<dbReference type="CDD" id="cd09023">
    <property type="entry name" value="Aldose_epim_Ec_c4013"/>
    <property type="match status" value="1"/>
</dbReference>
<dbReference type="OrthoDB" id="9791280at2"/>
<dbReference type="EMBL" id="FQYU01000002">
    <property type="protein sequence ID" value="SHJ02971.1"/>
    <property type="molecule type" value="Genomic_DNA"/>
</dbReference>
<protein>
    <recommendedName>
        <fullName evidence="6">Galactose mutarotase</fullName>
    </recommendedName>
</protein>
<name>A0A1M6FZ52_9FLAO</name>
<proteinExistence type="predicted"/>
<comment type="subunit">
    <text evidence="2">Monomer.</text>
</comment>
<keyword evidence="5" id="KW-1185">Reference proteome</keyword>
<accession>A0A1M6FZ52</accession>
<comment type="cofactor">
    <cofactor evidence="1">
        <name>Ca(2+)</name>
        <dbReference type="ChEBI" id="CHEBI:29108"/>
    </cofactor>
</comment>
<evidence type="ECO:0000256" key="1">
    <source>
        <dbReference type="ARBA" id="ARBA00001913"/>
    </source>
</evidence>
<dbReference type="GO" id="GO:0030246">
    <property type="term" value="F:carbohydrate binding"/>
    <property type="evidence" value="ECO:0007669"/>
    <property type="project" value="InterPro"/>
</dbReference>
<evidence type="ECO:0000256" key="2">
    <source>
        <dbReference type="ARBA" id="ARBA00011245"/>
    </source>
</evidence>
<dbReference type="Gene3D" id="2.70.98.10">
    <property type="match status" value="1"/>
</dbReference>
<evidence type="ECO:0000313" key="5">
    <source>
        <dbReference type="Proteomes" id="UP000184543"/>
    </source>
</evidence>
<sequence>MQEMMPDTARILMGRNKVGNSAQVGGIETSILDNGLGRGSRIAWINTGTGLRYKVLLDRAMDISDAFYNQYSLAWLSHAGAMPPDRFSDQGMGWIRNFGGGLLTTCGLSHVGGPEEDANGHRGLHGRISNTPAEIVSVIQPDPIKGIMEMSITGIIRETQVFGPSLQLERTISGKLGEAKIVIKDEVVNRGNQKVPHMLLYHVNFGWPLVDEGTKLLWKGDWHSPTPDSDKKIFKEGNPFKTCQSPMKSHSGTGEDVAFIDIEADDKGISTCGLYNEKLHMALSMRFSKKQLPWLVNWQHWGEHEYVTALEPATHPPIGQKAAREENTLTYLNPGERKEYALQLQVLEKENLSEFINQFKL</sequence>
<gene>
    <name evidence="4" type="ORF">SAMN04488513_102610</name>
</gene>
<dbReference type="STRING" id="192903.SAMN04488513_102610"/>
<organism evidence="4 5">
    <name type="scientific">Pseudozobellia thermophila</name>
    <dbReference type="NCBI Taxonomy" id="192903"/>
    <lineage>
        <taxon>Bacteria</taxon>
        <taxon>Pseudomonadati</taxon>
        <taxon>Bacteroidota</taxon>
        <taxon>Flavobacteriia</taxon>
        <taxon>Flavobacteriales</taxon>
        <taxon>Flavobacteriaceae</taxon>
        <taxon>Pseudozobellia</taxon>
    </lineage>
</organism>
<dbReference type="Pfam" id="PF14486">
    <property type="entry name" value="DUF4432"/>
    <property type="match status" value="1"/>
</dbReference>
<dbReference type="AlphaFoldDB" id="A0A1M6FZ52"/>
<evidence type="ECO:0000256" key="3">
    <source>
        <dbReference type="ARBA" id="ARBA00022837"/>
    </source>
</evidence>
<evidence type="ECO:0000313" key="4">
    <source>
        <dbReference type="EMBL" id="SHJ02971.1"/>
    </source>
</evidence>
<evidence type="ECO:0008006" key="6">
    <source>
        <dbReference type="Google" id="ProtNLM"/>
    </source>
</evidence>
<dbReference type="Proteomes" id="UP000184543">
    <property type="component" value="Unassembled WGS sequence"/>
</dbReference>
<dbReference type="InterPro" id="IPR014718">
    <property type="entry name" value="GH-type_carb-bd"/>
</dbReference>
<keyword evidence="3" id="KW-0106">Calcium</keyword>
<reference evidence="5" key="1">
    <citation type="submission" date="2016-11" db="EMBL/GenBank/DDBJ databases">
        <authorList>
            <person name="Varghese N."/>
            <person name="Submissions S."/>
        </authorList>
    </citation>
    <scope>NUCLEOTIDE SEQUENCE [LARGE SCALE GENOMIC DNA]</scope>
    <source>
        <strain evidence="5">DSM 19858</strain>
    </source>
</reference>
<dbReference type="InterPro" id="IPR027839">
    <property type="entry name" value="DUF4432"/>
</dbReference>